<dbReference type="Proteomes" id="UP000294530">
    <property type="component" value="Unassembled WGS sequence"/>
</dbReference>
<organism evidence="1 2">
    <name type="scientific">Bremia lactucae</name>
    <name type="common">Lettuce downy mildew</name>
    <dbReference type="NCBI Taxonomy" id="4779"/>
    <lineage>
        <taxon>Eukaryota</taxon>
        <taxon>Sar</taxon>
        <taxon>Stramenopiles</taxon>
        <taxon>Oomycota</taxon>
        <taxon>Peronosporomycetes</taxon>
        <taxon>Peronosporales</taxon>
        <taxon>Peronosporaceae</taxon>
        <taxon>Bremia</taxon>
    </lineage>
</organism>
<dbReference type="AlphaFoldDB" id="A0A976IJJ0"/>
<evidence type="ECO:0000313" key="2">
    <source>
        <dbReference type="Proteomes" id="UP000294530"/>
    </source>
</evidence>
<dbReference type="RefSeq" id="XP_067822464.1">
    <property type="nucleotide sequence ID" value="XM_067964229.1"/>
</dbReference>
<accession>A0A976IJJ0</accession>
<comment type="caution">
    <text evidence="1">The sequence shown here is derived from an EMBL/GenBank/DDBJ whole genome shotgun (WGS) entry which is preliminary data.</text>
</comment>
<evidence type="ECO:0000313" key="1">
    <source>
        <dbReference type="EMBL" id="TDH72965.1"/>
    </source>
</evidence>
<dbReference type="GeneID" id="94349900"/>
<name>A0A976IJJ0_BRELC</name>
<reference evidence="1 2" key="1">
    <citation type="journal article" date="2021" name="Genome Biol.">
        <title>AFLAP: assembly-free linkage analysis pipeline using k-mers from genome sequencing data.</title>
        <authorList>
            <person name="Fletcher K."/>
            <person name="Zhang L."/>
            <person name="Gil J."/>
            <person name="Han R."/>
            <person name="Cavanaugh K."/>
            <person name="Michelmore R."/>
        </authorList>
    </citation>
    <scope>NUCLEOTIDE SEQUENCE [LARGE SCALE GENOMIC DNA]</scope>
    <source>
        <strain evidence="1 2">SF5</strain>
    </source>
</reference>
<dbReference type="EMBL" id="SHOA02000001">
    <property type="protein sequence ID" value="TDH72965.1"/>
    <property type="molecule type" value="Genomic_DNA"/>
</dbReference>
<proteinExistence type="predicted"/>
<protein>
    <submittedName>
        <fullName evidence="1">Uncharacterized protein</fullName>
    </submittedName>
</protein>
<gene>
    <name evidence="1" type="ORF">CCR75_006158</name>
</gene>
<keyword evidence="2" id="KW-1185">Reference proteome</keyword>
<sequence>MLSGVMGFWQLAHHKLKILPDFVESSSMISEDDKIRVTSSSFGCLTAVVSTIPCICKDNKQFSAALTSIIFTIVLP</sequence>
<dbReference type="KEGG" id="blac:94349900"/>